<dbReference type="OMA" id="ARECFEC"/>
<evidence type="ECO:0000259" key="4">
    <source>
        <dbReference type="PROSITE" id="PS50966"/>
    </source>
</evidence>
<organism evidence="5">
    <name type="scientific">Absidia glauca</name>
    <name type="common">Pin mould</name>
    <dbReference type="NCBI Taxonomy" id="4829"/>
    <lineage>
        <taxon>Eukaryota</taxon>
        <taxon>Fungi</taxon>
        <taxon>Fungi incertae sedis</taxon>
        <taxon>Mucoromycota</taxon>
        <taxon>Mucoromycotina</taxon>
        <taxon>Mucoromycetes</taxon>
        <taxon>Mucorales</taxon>
        <taxon>Cunninghamellaceae</taxon>
        <taxon>Absidia</taxon>
    </lineage>
</organism>
<dbReference type="EMBL" id="LT554192">
    <property type="protein sequence ID" value="SAM03461.1"/>
    <property type="molecule type" value="Genomic_DNA"/>
</dbReference>
<gene>
    <name evidence="5" type="primary">ABSGL_09300.1 scaffold 11100</name>
</gene>
<keyword evidence="2" id="KW-0175">Coiled coil</keyword>
<evidence type="ECO:0000313" key="5">
    <source>
        <dbReference type="EMBL" id="SAM03461.1"/>
    </source>
</evidence>
<dbReference type="Pfam" id="PF10551">
    <property type="entry name" value="MULE"/>
    <property type="match status" value="1"/>
</dbReference>
<protein>
    <recommendedName>
        <fullName evidence="4">SWIM-type domain-containing protein</fullName>
    </recommendedName>
</protein>
<evidence type="ECO:0000256" key="1">
    <source>
        <dbReference type="PROSITE-ProRule" id="PRU00325"/>
    </source>
</evidence>
<dbReference type="OrthoDB" id="2401469at2759"/>
<accession>A0A163JW82</accession>
<evidence type="ECO:0000313" key="6">
    <source>
        <dbReference type="Proteomes" id="UP000078561"/>
    </source>
</evidence>
<dbReference type="STRING" id="4829.A0A163JW82"/>
<proteinExistence type="predicted"/>
<dbReference type="PROSITE" id="PS50966">
    <property type="entry name" value="ZF_SWIM"/>
    <property type="match status" value="1"/>
</dbReference>
<dbReference type="GO" id="GO:0008270">
    <property type="term" value="F:zinc ion binding"/>
    <property type="evidence" value="ECO:0007669"/>
    <property type="project" value="UniProtKB-KW"/>
</dbReference>
<keyword evidence="6" id="KW-1185">Reference proteome</keyword>
<keyword evidence="1" id="KW-0479">Metal-binding</keyword>
<keyword evidence="1" id="KW-0862">Zinc</keyword>
<evidence type="ECO:0000256" key="3">
    <source>
        <dbReference type="SAM" id="MobiDB-lite"/>
    </source>
</evidence>
<feature type="compositionally biased region" description="Basic and acidic residues" evidence="3">
    <location>
        <begin position="706"/>
        <end position="730"/>
    </location>
</feature>
<dbReference type="InterPro" id="IPR018289">
    <property type="entry name" value="MULE_transposase_dom"/>
</dbReference>
<dbReference type="InterPro" id="IPR007527">
    <property type="entry name" value="Znf_SWIM"/>
</dbReference>
<feature type="coiled-coil region" evidence="2">
    <location>
        <begin position="751"/>
        <end position="785"/>
    </location>
</feature>
<feature type="region of interest" description="Disordered" evidence="3">
    <location>
        <begin position="668"/>
        <end position="733"/>
    </location>
</feature>
<evidence type="ECO:0000256" key="2">
    <source>
        <dbReference type="SAM" id="Coils"/>
    </source>
</evidence>
<feature type="compositionally biased region" description="Low complexity" evidence="3">
    <location>
        <begin position="668"/>
        <end position="677"/>
    </location>
</feature>
<sequence>MDTPHIDNTTILCKRCRHWKSLQHFTSISTNRQFRTCYSCRERDTPESKPPATLLMLNEVPHYFLDPEEVGADGVYLQADIFMGHALRNLDDDHLREKLLDVVKGLDHYEYYWRYKADPKLRHCMAFEAVCCQDSQVSRHVNTEHLQRRYQRMEAFDCNGKIYGFINRKYNWINLNVVHHINHERPEALEATMIRSTPIPTEVRDYITTQINLHDLNANNLYEKVVGLFGYAVNRGQVSTAWRNAFVASYKKDEDQLESSRLLVEALGQDADCEVLMFRSTNDVKYLGFKTGFFDLLVQSDQVTEYHVDSTYKTNRAGFELFGVVANVYGSGYPIAYLIVKVASNTNVSGEDTGRITALKTFFQEMKDRGFNPTFFFTDKDQAEINAIEAVWPSEGPSIVRLCLWHLKRAIKLKLSKPKTAILPIYNEQAAHLEYDFVDTSFVPVEDARRRNRNLLTTVNQRAIILDMMGKHYNMHHFIPEGTNFYPSNEAIRHRSAEEMYVYCQNNNLQDTWAYLYRNWYTKTSYDRWAKSGVDNKLPIGKTTMMIEAHWKVLKRTHLYHYNRARLDLVTFVILQHYYKKLKVKYQSMVVYRSETSTFESRFMKEWIIGRVAQVSGTMYSTDLVRWVCGCQSFLHSPVTLCKHLVKAYIAATHDDLVNRKYFIQRSHTTTNPNTHHPGNHPREGLRPRPSLRRRLSEVGGATEQPDLHAPRRRTDVNNDTTNHADDATNHADAIPVVDEERSFLAHEIRFRDKSANVRRLRELLARAEEEKEEEKSQYMALLTNSNPLQAAVFAQAIQDGNEDTYIEAVIRERQRTTMPRTWRDDNPYTSVIL</sequence>
<dbReference type="InParanoid" id="A0A163JW82"/>
<reference evidence="5" key="1">
    <citation type="submission" date="2016-04" db="EMBL/GenBank/DDBJ databases">
        <authorList>
            <person name="Evans L.H."/>
            <person name="Alamgir A."/>
            <person name="Owens N."/>
            <person name="Weber N.D."/>
            <person name="Virtaneva K."/>
            <person name="Barbian K."/>
            <person name="Babar A."/>
            <person name="Rosenke K."/>
        </authorList>
    </citation>
    <scope>NUCLEOTIDE SEQUENCE [LARGE SCALE GENOMIC DNA]</scope>
    <source>
        <strain evidence="5">CBS 101.48</strain>
    </source>
</reference>
<name>A0A163JW82_ABSGL</name>
<dbReference type="AlphaFoldDB" id="A0A163JW82"/>
<keyword evidence="1" id="KW-0863">Zinc-finger</keyword>
<dbReference type="Proteomes" id="UP000078561">
    <property type="component" value="Unassembled WGS sequence"/>
</dbReference>
<feature type="domain" description="SWIM-type" evidence="4">
    <location>
        <begin position="620"/>
        <end position="653"/>
    </location>
</feature>